<dbReference type="EMBL" id="BMPI01000058">
    <property type="protein sequence ID" value="GGM68770.1"/>
    <property type="molecule type" value="Genomic_DNA"/>
</dbReference>
<evidence type="ECO:0000313" key="2">
    <source>
        <dbReference type="Proteomes" id="UP000642070"/>
    </source>
</evidence>
<dbReference type="AlphaFoldDB" id="A0A917UCH5"/>
<dbReference type="SUPFAM" id="SSF52540">
    <property type="entry name" value="P-loop containing nucleoside triphosphate hydrolases"/>
    <property type="match status" value="1"/>
</dbReference>
<accession>A0A917UCH5</accession>
<gene>
    <name evidence="1" type="ORF">GCM10007977_083110</name>
</gene>
<evidence type="ECO:0000313" key="1">
    <source>
        <dbReference type="EMBL" id="GGM68770.1"/>
    </source>
</evidence>
<dbReference type="Proteomes" id="UP000642070">
    <property type="component" value="Unassembled WGS sequence"/>
</dbReference>
<reference evidence="1" key="2">
    <citation type="submission" date="2020-09" db="EMBL/GenBank/DDBJ databases">
        <authorList>
            <person name="Sun Q."/>
            <person name="Ohkuma M."/>
        </authorList>
    </citation>
    <scope>NUCLEOTIDE SEQUENCE</scope>
    <source>
        <strain evidence="1">JCM 19831</strain>
    </source>
</reference>
<protein>
    <submittedName>
        <fullName evidence="1">Uncharacterized protein</fullName>
    </submittedName>
</protein>
<name>A0A917UCH5_9ACTN</name>
<dbReference type="RefSeq" id="WP_190255568.1">
    <property type="nucleotide sequence ID" value="NZ_BMPI01000058.1"/>
</dbReference>
<sequence>MGTGLGIIVALAVAGAIVAVAVRRRGRRQPPAPDVPVPAVQVVALGISGAGKTVFLASLFHELHVPIDDRPYFLRAEAADRVRLSGVLRQVSDARQPWPAGTAVAQTRRYTFDCMARAMDGWVPVLRISYLDYAGEVLEEALGDDGAALRELESEVDRADAVLGMLDGRQILRYLTGDPGGTAYLVAAIQPMIGMMVTGRSPIYLVLTKWDILRGFGEPDGADDNARLELVRHALFALPQLQGLVDVRNIVRLIPVSAVGPEFARFDPATGRIDKRQDGRFRPQHVEVPLAAVVPDLLKRFRQAFERDAGASVNSQLRRVMRLSPGEWGGAVADVLTKPASAALGAVIGRPFGTELVTLALEWMSRPYREKGEQVAAFRTEAERRLAAVADARGNVVEHFQKTMYVFEAKLPASRL</sequence>
<reference evidence="1" key="1">
    <citation type="journal article" date="2014" name="Int. J. Syst. Evol. Microbiol.">
        <title>Complete genome sequence of Corynebacterium casei LMG S-19264T (=DSM 44701T), isolated from a smear-ripened cheese.</title>
        <authorList>
            <consortium name="US DOE Joint Genome Institute (JGI-PGF)"/>
            <person name="Walter F."/>
            <person name="Albersmeier A."/>
            <person name="Kalinowski J."/>
            <person name="Ruckert C."/>
        </authorList>
    </citation>
    <scope>NUCLEOTIDE SEQUENCE</scope>
    <source>
        <strain evidence="1">JCM 19831</strain>
    </source>
</reference>
<keyword evidence="2" id="KW-1185">Reference proteome</keyword>
<comment type="caution">
    <text evidence="1">The sequence shown here is derived from an EMBL/GenBank/DDBJ whole genome shotgun (WGS) entry which is preliminary data.</text>
</comment>
<organism evidence="1 2">
    <name type="scientific">Dactylosporangium sucinum</name>
    <dbReference type="NCBI Taxonomy" id="1424081"/>
    <lineage>
        <taxon>Bacteria</taxon>
        <taxon>Bacillati</taxon>
        <taxon>Actinomycetota</taxon>
        <taxon>Actinomycetes</taxon>
        <taxon>Micromonosporales</taxon>
        <taxon>Micromonosporaceae</taxon>
        <taxon>Dactylosporangium</taxon>
    </lineage>
</organism>
<proteinExistence type="predicted"/>
<dbReference type="InterPro" id="IPR027417">
    <property type="entry name" value="P-loop_NTPase"/>
</dbReference>